<dbReference type="PANTHER" id="PTHR28259:SF1">
    <property type="entry name" value="FLUORIDE EXPORT PROTEIN 1-RELATED"/>
    <property type="match status" value="1"/>
</dbReference>
<feature type="transmembrane region" description="Helical" evidence="10">
    <location>
        <begin position="95"/>
        <end position="112"/>
    </location>
</feature>
<sequence length="164" mass="17429">MAGELIEEPTGVADRARGRARRRDFWRAHGPVSVVVAFGGALGALARYGIAQGLPAHPGHFPLATFVTNVAGCFAIGVLMVAVTEIWAAHRWLRPFLGVGVLGGFTTFSTYANEIRALLRPDTLVVAAGYLAGTLICALSATLVAMGLTRAGYERLRRARKAAR</sequence>
<feature type="transmembrane region" description="Helical" evidence="10">
    <location>
        <begin position="124"/>
        <end position="148"/>
    </location>
</feature>
<keyword evidence="10" id="KW-0406">Ion transport</keyword>
<dbReference type="InterPro" id="IPR003691">
    <property type="entry name" value="FluC"/>
</dbReference>
<keyword evidence="2 10" id="KW-1003">Cell membrane</keyword>
<organism evidence="11 12">
    <name type="scientific">Nocardia implantans</name>
    <dbReference type="NCBI Taxonomy" id="3108168"/>
    <lineage>
        <taxon>Bacteria</taxon>
        <taxon>Bacillati</taxon>
        <taxon>Actinomycetota</taxon>
        <taxon>Actinomycetes</taxon>
        <taxon>Mycobacteriales</taxon>
        <taxon>Nocardiaceae</taxon>
        <taxon>Nocardia</taxon>
    </lineage>
</organism>
<keyword evidence="12" id="KW-1185">Reference proteome</keyword>
<comment type="similarity">
    <text evidence="7 10">Belongs to the fluoride channel Fluc/FEX (TC 1.A.43) family.</text>
</comment>
<evidence type="ECO:0000256" key="5">
    <source>
        <dbReference type="ARBA" id="ARBA00023136"/>
    </source>
</evidence>
<proteinExistence type="inferred from homology"/>
<comment type="function">
    <text evidence="9 10">Fluoride-specific ion channel. Important for reducing fluoride concentration in the cell, thus reducing its toxicity.</text>
</comment>
<keyword evidence="10" id="KW-0915">Sodium</keyword>
<feature type="transmembrane region" description="Helical" evidence="10">
    <location>
        <begin position="66"/>
        <end position="88"/>
    </location>
</feature>
<keyword evidence="3 10" id="KW-0812">Transmembrane</keyword>
<evidence type="ECO:0000256" key="3">
    <source>
        <dbReference type="ARBA" id="ARBA00022692"/>
    </source>
</evidence>
<evidence type="ECO:0000256" key="8">
    <source>
        <dbReference type="ARBA" id="ARBA00035585"/>
    </source>
</evidence>
<dbReference type="Proteomes" id="UP001348098">
    <property type="component" value="Unassembled WGS sequence"/>
</dbReference>
<feature type="binding site" evidence="10">
    <location>
        <position position="106"/>
    </location>
    <ligand>
        <name>Na(+)</name>
        <dbReference type="ChEBI" id="CHEBI:29101"/>
        <note>structural</note>
    </ligand>
</feature>
<comment type="catalytic activity">
    <reaction evidence="8">
        <text>fluoride(in) = fluoride(out)</text>
        <dbReference type="Rhea" id="RHEA:76159"/>
        <dbReference type="ChEBI" id="CHEBI:17051"/>
    </reaction>
    <physiologicalReaction direction="left-to-right" evidence="8">
        <dbReference type="Rhea" id="RHEA:76160"/>
    </physiologicalReaction>
</comment>
<keyword evidence="5 10" id="KW-0472">Membrane</keyword>
<dbReference type="PANTHER" id="PTHR28259">
    <property type="entry name" value="FLUORIDE EXPORT PROTEIN 1-RELATED"/>
    <property type="match status" value="1"/>
</dbReference>
<evidence type="ECO:0000256" key="1">
    <source>
        <dbReference type="ARBA" id="ARBA00004651"/>
    </source>
</evidence>
<gene>
    <name evidence="10" type="primary">fluC</name>
    <name evidence="10" type="synonym">crcB</name>
    <name evidence="11" type="ORF">U3653_04610</name>
</gene>
<evidence type="ECO:0000313" key="12">
    <source>
        <dbReference type="Proteomes" id="UP001348098"/>
    </source>
</evidence>
<reference evidence="11 12" key="1">
    <citation type="submission" date="2023-12" db="EMBL/GenBank/DDBJ databases">
        <title>novel species in genus Nocarida.</title>
        <authorList>
            <person name="Li Z."/>
        </authorList>
    </citation>
    <scope>NUCLEOTIDE SEQUENCE [LARGE SCALE GENOMIC DNA]</scope>
    <source>
        <strain evidence="11 12">CDC186</strain>
    </source>
</reference>
<keyword evidence="10" id="KW-0479">Metal-binding</keyword>
<keyword evidence="4 10" id="KW-1133">Transmembrane helix</keyword>
<accession>A0ABU6APA1</accession>
<evidence type="ECO:0000256" key="9">
    <source>
        <dbReference type="ARBA" id="ARBA00049940"/>
    </source>
</evidence>
<evidence type="ECO:0000256" key="10">
    <source>
        <dbReference type="HAMAP-Rule" id="MF_00454"/>
    </source>
</evidence>
<dbReference type="HAMAP" id="MF_00454">
    <property type="entry name" value="FluC"/>
    <property type="match status" value="1"/>
</dbReference>
<evidence type="ECO:0000256" key="4">
    <source>
        <dbReference type="ARBA" id="ARBA00022989"/>
    </source>
</evidence>
<dbReference type="Pfam" id="PF02537">
    <property type="entry name" value="CRCB"/>
    <property type="match status" value="1"/>
</dbReference>
<keyword evidence="10" id="KW-0813">Transport</keyword>
<name>A0ABU6APA1_9NOCA</name>
<dbReference type="RefSeq" id="WP_323123945.1">
    <property type="nucleotide sequence ID" value="NZ_JAYESH010000001.1"/>
</dbReference>
<comment type="caution">
    <text evidence="11">The sequence shown here is derived from an EMBL/GenBank/DDBJ whole genome shotgun (WGS) entry which is preliminary data.</text>
</comment>
<comment type="subcellular location">
    <subcellularLocation>
        <location evidence="1 10">Cell membrane</location>
        <topology evidence="1 10">Multi-pass membrane protein</topology>
    </subcellularLocation>
</comment>
<feature type="transmembrane region" description="Helical" evidence="10">
    <location>
        <begin position="25"/>
        <end position="46"/>
    </location>
</feature>
<protein>
    <recommendedName>
        <fullName evidence="10">Fluoride-specific ion channel FluC</fullName>
    </recommendedName>
</protein>
<evidence type="ECO:0000256" key="2">
    <source>
        <dbReference type="ARBA" id="ARBA00022475"/>
    </source>
</evidence>
<evidence type="ECO:0000313" key="11">
    <source>
        <dbReference type="EMBL" id="MEB3509295.1"/>
    </source>
</evidence>
<keyword evidence="6 10" id="KW-0407">Ion channel</keyword>
<evidence type="ECO:0000256" key="6">
    <source>
        <dbReference type="ARBA" id="ARBA00023303"/>
    </source>
</evidence>
<dbReference type="EMBL" id="JAYKYQ010000002">
    <property type="protein sequence ID" value="MEB3509295.1"/>
    <property type="molecule type" value="Genomic_DNA"/>
</dbReference>
<feature type="binding site" evidence="10">
    <location>
        <position position="103"/>
    </location>
    <ligand>
        <name>Na(+)</name>
        <dbReference type="ChEBI" id="CHEBI:29101"/>
        <note>structural</note>
    </ligand>
</feature>
<evidence type="ECO:0000256" key="7">
    <source>
        <dbReference type="ARBA" id="ARBA00035120"/>
    </source>
</evidence>
<comment type="activity regulation">
    <text evidence="10">Na(+) is not transported, but it plays an essential structural role and its presence is essential for fluoride channel function.</text>
</comment>